<dbReference type="EMBL" id="LNIX01000005">
    <property type="protein sequence ID" value="OXA55080.1"/>
    <property type="molecule type" value="Genomic_DNA"/>
</dbReference>
<dbReference type="CDD" id="cd01670">
    <property type="entry name" value="Death"/>
    <property type="match status" value="1"/>
</dbReference>
<comment type="caution">
    <text evidence="4">The sequence shown here is derived from an EMBL/GenBank/DDBJ whole genome shotgun (WGS) entry which is preliminary data.</text>
</comment>
<dbReference type="AlphaFoldDB" id="A0A226ECA7"/>
<keyword evidence="2" id="KW-0812">Transmembrane</keyword>
<name>A0A226ECA7_FOLCA</name>
<evidence type="ECO:0000313" key="4">
    <source>
        <dbReference type="EMBL" id="OXA55080.1"/>
    </source>
</evidence>
<evidence type="ECO:0000313" key="5">
    <source>
        <dbReference type="Proteomes" id="UP000198287"/>
    </source>
</evidence>
<feature type="transmembrane region" description="Helical" evidence="2">
    <location>
        <begin position="337"/>
        <end position="362"/>
    </location>
</feature>
<evidence type="ECO:0000256" key="1">
    <source>
        <dbReference type="SAM" id="MobiDB-lite"/>
    </source>
</evidence>
<sequence>MKLTRLVNTTLAVDTLLESAYFTNDLHRFFWQLGLSDYTISDINKNYDLAWDKVHKGLQAWQKINASSATVEQLVSILKSLKNLDAAGNQDQRRPGSSSTIPQQNQIANSQRLRDEPDSQTNSPLPHRRSELDSKLMITEDIWVLWLIRRPEEAKHPQHSFLVLEGREGEQNKTFFFDFVTQHKDDIKNPGLYKGKVQIDAAFGNKDELGSPLLHFGIKALMRLTNTKPVGEKWMIRKDIANKLIQNVLESWRNPPPFNVAGSESLLAQSSAHSYKDEVGHNCYTWAAGQIKKLRELDDIIELPENLLQLIITVPSTLLVDSPNPVRKVLKRVSKILLAKFTSDTAFPFLLLMFVLFVGYIYKPYF</sequence>
<accession>A0A226ECA7</accession>
<dbReference type="Pfam" id="PF00531">
    <property type="entry name" value="Death"/>
    <property type="match status" value="1"/>
</dbReference>
<keyword evidence="2" id="KW-1133">Transmembrane helix</keyword>
<evidence type="ECO:0000256" key="2">
    <source>
        <dbReference type="SAM" id="Phobius"/>
    </source>
</evidence>
<evidence type="ECO:0000259" key="3">
    <source>
        <dbReference type="PROSITE" id="PS50017"/>
    </source>
</evidence>
<proteinExistence type="predicted"/>
<dbReference type="Gene3D" id="1.10.533.10">
    <property type="entry name" value="Death Domain, Fas"/>
    <property type="match status" value="1"/>
</dbReference>
<dbReference type="InterPro" id="IPR011029">
    <property type="entry name" value="DEATH-like_dom_sf"/>
</dbReference>
<dbReference type="GO" id="GO:0007165">
    <property type="term" value="P:signal transduction"/>
    <property type="evidence" value="ECO:0007669"/>
    <property type="project" value="InterPro"/>
</dbReference>
<protein>
    <recommendedName>
        <fullName evidence="3">Death domain-containing protein</fullName>
    </recommendedName>
</protein>
<feature type="compositionally biased region" description="Polar residues" evidence="1">
    <location>
        <begin position="95"/>
        <end position="111"/>
    </location>
</feature>
<dbReference type="PROSITE" id="PS50017">
    <property type="entry name" value="DEATH_DOMAIN"/>
    <property type="match status" value="1"/>
</dbReference>
<dbReference type="Proteomes" id="UP000198287">
    <property type="component" value="Unassembled WGS sequence"/>
</dbReference>
<dbReference type="InterPro" id="IPR000488">
    <property type="entry name" value="Death_dom"/>
</dbReference>
<reference evidence="4 5" key="1">
    <citation type="submission" date="2015-12" db="EMBL/GenBank/DDBJ databases">
        <title>The genome of Folsomia candida.</title>
        <authorList>
            <person name="Faddeeva A."/>
            <person name="Derks M.F."/>
            <person name="Anvar Y."/>
            <person name="Smit S."/>
            <person name="Van Straalen N."/>
            <person name="Roelofs D."/>
        </authorList>
    </citation>
    <scope>NUCLEOTIDE SEQUENCE [LARGE SCALE GENOMIC DNA]</scope>
    <source>
        <strain evidence="4 5">VU population</strain>
        <tissue evidence="4">Whole body</tissue>
    </source>
</reference>
<organism evidence="4 5">
    <name type="scientific">Folsomia candida</name>
    <name type="common">Springtail</name>
    <dbReference type="NCBI Taxonomy" id="158441"/>
    <lineage>
        <taxon>Eukaryota</taxon>
        <taxon>Metazoa</taxon>
        <taxon>Ecdysozoa</taxon>
        <taxon>Arthropoda</taxon>
        <taxon>Hexapoda</taxon>
        <taxon>Collembola</taxon>
        <taxon>Entomobryomorpha</taxon>
        <taxon>Isotomoidea</taxon>
        <taxon>Isotomidae</taxon>
        <taxon>Proisotominae</taxon>
        <taxon>Folsomia</taxon>
    </lineage>
</organism>
<feature type="domain" description="Death" evidence="3">
    <location>
        <begin position="32"/>
        <end position="87"/>
    </location>
</feature>
<keyword evidence="5" id="KW-1185">Reference proteome</keyword>
<gene>
    <name evidence="4" type="ORF">Fcan01_11345</name>
</gene>
<dbReference type="SUPFAM" id="SSF47986">
    <property type="entry name" value="DEATH domain"/>
    <property type="match status" value="1"/>
</dbReference>
<feature type="region of interest" description="Disordered" evidence="1">
    <location>
        <begin position="87"/>
        <end position="130"/>
    </location>
</feature>
<keyword evidence="2" id="KW-0472">Membrane</keyword>